<dbReference type="SUPFAM" id="SSF55729">
    <property type="entry name" value="Acyl-CoA N-acyltransferases (Nat)"/>
    <property type="match status" value="1"/>
</dbReference>
<sequence length="567" mass="66313">MGKSLTTEEFIQKANRVHNGLYDYSKSNYTHRQDKVVIICPEHGEFLQQAGLHMKGQGCPKCKGNKIRAQRAKTTEQFIAEAREVHGTKYDYSKVVYVNNSQKVEIICPQHGSFMKAPDKHLAGQGCPQCAKLRVADYHRQTPDELLDRCVKVHGDRYDYSRTDFTKGASAKVDIICPTHGVFQQVLTQHYSGQGCPRCAHIKITNARRSDTSDFIAKSQALHGKKYDYRLVDYVQNKSPVEIICQYHGSFYQRPNDHLDGHGCPICAKVLHGKSRSCDEMLDFIQSLRPDLKREVRIGQTDDRRWRSDGYIPELKLHIEYNGLRWHSTQFNQDKYQHLERLKLAEKYGKRVLFIHEDEWWHRNSAVKNLLRHTLGSSRRIYGRNCTVRLVNPTEAVAFYEQYHIQGCYVPPEVSYGLWHEDELVACMSFSTKTSNRKNPYQEDLWELVRFASREAVTGGASKLFKHFIRQHNPKEVVSFSWNHLFTGKLYETLGFVKEKELNVDYTYVDEVKVKRLHKANFQHSRLKTRFSNYDPNLTEEENCARNNWFRIYDCGKKRWKWKAQND</sequence>
<name>A0A7X2KYW9_9NEIS</name>
<accession>A0A7X2KYW9</accession>
<evidence type="ECO:0008006" key="3">
    <source>
        <dbReference type="Google" id="ProtNLM"/>
    </source>
</evidence>
<reference evidence="1" key="1">
    <citation type="journal article" name="Emerg. Infect. Dis.">
        <title>Two cases of a newly characterized neisseria species.</title>
        <authorList>
            <person name="Mustapha M."/>
            <person name="Lemos A.P.S."/>
            <person name="Harrison L.H."/>
            <person name="Vantyne D."/>
            <person name="Sacchi C.T."/>
        </authorList>
    </citation>
    <scope>NUCLEOTIDE SEQUENCE</scope>
    <source>
        <strain evidence="1">N.95.16</strain>
    </source>
</reference>
<evidence type="ECO:0000313" key="2">
    <source>
        <dbReference type="Proteomes" id="UP000486297"/>
    </source>
</evidence>
<comment type="caution">
    <text evidence="1">The sequence shown here is derived from an EMBL/GenBank/DDBJ whole genome shotgun (WGS) entry which is preliminary data.</text>
</comment>
<evidence type="ECO:0000313" key="1">
    <source>
        <dbReference type="EMBL" id="MRN38598.1"/>
    </source>
</evidence>
<organism evidence="1 2">
    <name type="scientific">Neisseria brasiliensis</name>
    <dbReference type="NCBI Taxonomy" id="2666100"/>
    <lineage>
        <taxon>Bacteria</taxon>
        <taxon>Pseudomonadati</taxon>
        <taxon>Pseudomonadota</taxon>
        <taxon>Betaproteobacteria</taxon>
        <taxon>Neisseriales</taxon>
        <taxon>Neisseriaceae</taxon>
        <taxon>Neisseria</taxon>
    </lineage>
</organism>
<proteinExistence type="predicted"/>
<dbReference type="Gene3D" id="3.40.960.10">
    <property type="entry name" value="VSR Endonuclease"/>
    <property type="match status" value="1"/>
</dbReference>
<dbReference type="RefSeq" id="WP_095502967.1">
    <property type="nucleotide sequence ID" value="NZ_WJXO01000001.1"/>
</dbReference>
<dbReference type="AlphaFoldDB" id="A0A7X2KYW9"/>
<keyword evidence="2" id="KW-1185">Reference proteome</keyword>
<dbReference type="Proteomes" id="UP000486297">
    <property type="component" value="Unassembled WGS sequence"/>
</dbReference>
<gene>
    <name evidence="1" type="ORF">GJU80_08955</name>
</gene>
<protein>
    <recommendedName>
        <fullName evidence="3">DUF723 domain-containing protein</fullName>
    </recommendedName>
</protein>
<dbReference type="EMBL" id="WJXO01000001">
    <property type="protein sequence ID" value="MRN38598.1"/>
    <property type="molecule type" value="Genomic_DNA"/>
</dbReference>
<dbReference type="InterPro" id="IPR016181">
    <property type="entry name" value="Acyl_CoA_acyltransferase"/>
</dbReference>